<gene>
    <name evidence="1" type="ORF">J3E07_001633</name>
</gene>
<evidence type="ECO:0000313" key="2">
    <source>
        <dbReference type="Proteomes" id="UP000740329"/>
    </source>
</evidence>
<dbReference type="AlphaFoldDB" id="A0A8J7RHY6"/>
<accession>A0A8J7RHY6</accession>
<comment type="caution">
    <text evidence="1">The sequence shown here is derived from an EMBL/GenBank/DDBJ whole genome shotgun (WGS) entry which is preliminary data.</text>
</comment>
<proteinExistence type="predicted"/>
<reference evidence="1" key="1">
    <citation type="submission" date="2021-03" db="EMBL/GenBank/DDBJ databases">
        <title>Genomic Encyclopedia of Type Strains, Phase IV (KMG-V): Genome sequencing to study the core and pangenomes of soil and plant-associated prokaryotes.</title>
        <authorList>
            <person name="Whitman W."/>
        </authorList>
    </citation>
    <scope>NUCLEOTIDE SEQUENCE</scope>
    <source>
        <strain evidence="1">C4</strain>
    </source>
</reference>
<dbReference type="RefSeq" id="WP_209591707.1">
    <property type="nucleotide sequence ID" value="NZ_JAGGMV010000009.1"/>
</dbReference>
<sequence>MDDKNFNCSINVQESTVMTLIKYKREMAKKGYYYYKLDLDDVINYIIDELENKRA</sequence>
<protein>
    <submittedName>
        <fullName evidence="1">Uncharacterized protein</fullName>
    </submittedName>
</protein>
<dbReference type="EMBL" id="JAGGMV010000009">
    <property type="protein sequence ID" value="MBP2202192.1"/>
    <property type="molecule type" value="Genomic_DNA"/>
</dbReference>
<name>A0A8J7RHY6_METVO</name>
<evidence type="ECO:0000313" key="1">
    <source>
        <dbReference type="EMBL" id="MBP2202192.1"/>
    </source>
</evidence>
<organism evidence="1 2">
    <name type="scientific">Methanococcus voltae</name>
    <dbReference type="NCBI Taxonomy" id="2188"/>
    <lineage>
        <taxon>Archaea</taxon>
        <taxon>Methanobacteriati</taxon>
        <taxon>Methanobacteriota</taxon>
        <taxon>Methanomada group</taxon>
        <taxon>Methanococci</taxon>
        <taxon>Methanococcales</taxon>
        <taxon>Methanococcaceae</taxon>
        <taxon>Methanococcus</taxon>
    </lineage>
</organism>
<dbReference type="Proteomes" id="UP000740329">
    <property type="component" value="Unassembled WGS sequence"/>
</dbReference>